<reference evidence="2 3" key="2">
    <citation type="journal article" date="2006" name="Environ. Microbiol.">
        <title>Sequence analysis of three plasmids harboured in Rhodococcus erythropolis strain PR4.</title>
        <authorList>
            <person name="Sekine M."/>
            <person name="Tanikawa S."/>
            <person name="Omata S."/>
            <person name="Saito M."/>
            <person name="Fujisawa T."/>
            <person name="Tsukatani N."/>
            <person name="Tajima T."/>
            <person name="Sekigawa T."/>
            <person name="Kosugi H."/>
            <person name="Matsuo Y."/>
            <person name="Nishiko R."/>
            <person name="Imamura K."/>
            <person name="Ito M."/>
            <person name="Narita H."/>
            <person name="Tago S."/>
            <person name="Fujita N."/>
            <person name="Harayama S."/>
        </authorList>
    </citation>
    <scope>NUCLEOTIDE SEQUENCE [LARGE SCALE GENOMIC DNA]</scope>
    <source>
        <strain evidence="3">PR4 / NBRC 100887</strain>
        <plasmid evidence="2 3">pREL1</plasmid>
    </source>
</reference>
<dbReference type="Proteomes" id="UP000002204">
    <property type="component" value="Plasmid pREL1"/>
</dbReference>
<keyword evidence="2" id="KW-0614">Plasmid</keyword>
<dbReference type="RefSeq" id="WP_003941825.1">
    <property type="nucleotide sequence ID" value="NC_007491.1"/>
</dbReference>
<dbReference type="EMBL" id="AP008931">
    <property type="protein sequence ID" value="BAE46019.1"/>
    <property type="molecule type" value="Genomic_DNA"/>
</dbReference>
<protein>
    <submittedName>
        <fullName evidence="2">Uncharacterized protein</fullName>
    </submittedName>
</protein>
<gene>
    <name evidence="2" type="ordered locus">RER_pREL1-00760</name>
</gene>
<dbReference type="PATRIC" id="fig|234621.6.peg.203"/>
<name>Q3L9U4_RHOE4</name>
<sequence>MTATPSDATAHQHGNGSLTPAAEPATGFDADNLTAADELAIDIGRVAIEASEGVPYGSEPDEFFLAAGKAVFYWLQLNGHRRITTEEAEEIRQVSNCALQYGNIASREAAHSLLARFLATEPAKARPDIGTATADNVGGSDGSAPAEPAEEETNAKAVTRCPICFGLNGSHNTIHERYPAGGGGTNKPCPNSLPAVTEEVKTHCRCVTPDWYHDGLDSDIAGRLCRRCRLRQNIPYRDLVNSPVARTAVSAFSVAALALRNAVEVLDPHEGGDWEHAWQTIADLEDCAGRFEASERTEVRESGRENR</sequence>
<organism evidence="2 3">
    <name type="scientific">Rhodococcus erythropolis (strain PR4 / NBRC 100887)</name>
    <dbReference type="NCBI Taxonomy" id="234621"/>
    <lineage>
        <taxon>Bacteria</taxon>
        <taxon>Bacillati</taxon>
        <taxon>Actinomycetota</taxon>
        <taxon>Actinomycetes</taxon>
        <taxon>Mycobacteriales</taxon>
        <taxon>Nocardiaceae</taxon>
        <taxon>Rhodococcus</taxon>
        <taxon>Rhodococcus erythropolis group</taxon>
    </lineage>
</organism>
<evidence type="ECO:0000256" key="1">
    <source>
        <dbReference type="SAM" id="MobiDB-lite"/>
    </source>
</evidence>
<feature type="compositionally biased region" description="Polar residues" evidence="1">
    <location>
        <begin position="1"/>
        <end position="18"/>
    </location>
</feature>
<reference evidence="3" key="1">
    <citation type="submission" date="2005-03" db="EMBL/GenBank/DDBJ databases">
        <title>Comparison of the complete genome sequences of Rhodococcus erythropolis PR4 and Rhodococcus opacus B4.</title>
        <authorList>
            <person name="Takarada H."/>
            <person name="Sekine M."/>
            <person name="Hosoyama A."/>
            <person name="Yamada R."/>
            <person name="Fujisawa T."/>
            <person name="Omata S."/>
            <person name="Shimizu A."/>
            <person name="Tsukatani N."/>
            <person name="Tanikawa S."/>
            <person name="Fujita N."/>
            <person name="Harayama S."/>
        </authorList>
    </citation>
    <scope>NUCLEOTIDE SEQUENCE [LARGE SCALE GENOMIC DNA]</scope>
    <source>
        <strain evidence="3">PR4 / NBRC 100887</strain>
        <plasmid evidence="3">pREL1</plasmid>
    </source>
</reference>
<proteinExistence type="predicted"/>
<accession>Q3L9U4</accession>
<evidence type="ECO:0000313" key="2">
    <source>
        <dbReference type="EMBL" id="BAE46019.1"/>
    </source>
</evidence>
<dbReference type="GeneID" id="93806612"/>
<dbReference type="KEGG" id="rer:RER_pREL1-00760"/>
<dbReference type="HOGENOM" id="CLU_905783_0_0_11"/>
<feature type="region of interest" description="Disordered" evidence="1">
    <location>
        <begin position="128"/>
        <end position="149"/>
    </location>
</feature>
<geneLocation type="plasmid" evidence="2 3">
    <name>pREL1</name>
</geneLocation>
<evidence type="ECO:0000313" key="3">
    <source>
        <dbReference type="Proteomes" id="UP000002204"/>
    </source>
</evidence>
<feature type="region of interest" description="Disordered" evidence="1">
    <location>
        <begin position="1"/>
        <end position="28"/>
    </location>
</feature>
<dbReference type="AlphaFoldDB" id="Q3L9U4"/>